<feature type="compositionally biased region" description="Polar residues" evidence="1">
    <location>
        <begin position="174"/>
        <end position="201"/>
    </location>
</feature>
<organism evidence="2 3">
    <name type="scientific">Austropuccinia psidii MF-1</name>
    <dbReference type="NCBI Taxonomy" id="1389203"/>
    <lineage>
        <taxon>Eukaryota</taxon>
        <taxon>Fungi</taxon>
        <taxon>Dikarya</taxon>
        <taxon>Basidiomycota</taxon>
        <taxon>Pucciniomycotina</taxon>
        <taxon>Pucciniomycetes</taxon>
        <taxon>Pucciniales</taxon>
        <taxon>Sphaerophragmiaceae</taxon>
        <taxon>Austropuccinia</taxon>
    </lineage>
</organism>
<proteinExistence type="predicted"/>
<evidence type="ECO:0000256" key="1">
    <source>
        <dbReference type="SAM" id="MobiDB-lite"/>
    </source>
</evidence>
<evidence type="ECO:0000313" key="2">
    <source>
        <dbReference type="EMBL" id="MBW0585292.1"/>
    </source>
</evidence>
<feature type="region of interest" description="Disordered" evidence="1">
    <location>
        <begin position="102"/>
        <end position="216"/>
    </location>
</feature>
<protein>
    <submittedName>
        <fullName evidence="2">Uncharacterized protein</fullName>
    </submittedName>
</protein>
<feature type="non-terminal residue" evidence="2">
    <location>
        <position position="1"/>
    </location>
</feature>
<feature type="compositionally biased region" description="Basic and acidic residues" evidence="1">
    <location>
        <begin position="152"/>
        <end position="170"/>
    </location>
</feature>
<feature type="compositionally biased region" description="Low complexity" evidence="1">
    <location>
        <begin position="1"/>
        <end position="22"/>
    </location>
</feature>
<feature type="compositionally biased region" description="Basic and acidic residues" evidence="1">
    <location>
        <begin position="110"/>
        <end position="139"/>
    </location>
</feature>
<name>A0A9Q3Q705_9BASI</name>
<dbReference type="Proteomes" id="UP000765509">
    <property type="component" value="Unassembled WGS sequence"/>
</dbReference>
<accession>A0A9Q3Q705</accession>
<dbReference type="EMBL" id="AVOT02120466">
    <property type="protein sequence ID" value="MBW0585292.1"/>
    <property type="molecule type" value="Genomic_DNA"/>
</dbReference>
<reference evidence="2" key="1">
    <citation type="submission" date="2021-03" db="EMBL/GenBank/DDBJ databases">
        <title>Draft genome sequence of rust myrtle Austropuccinia psidii MF-1, a brazilian biotype.</title>
        <authorList>
            <person name="Quecine M.C."/>
            <person name="Pachon D.M.R."/>
            <person name="Bonatelli M.L."/>
            <person name="Correr F.H."/>
            <person name="Franceschini L.M."/>
            <person name="Leite T.F."/>
            <person name="Margarido G.R.A."/>
            <person name="Almeida C.A."/>
            <person name="Ferrarezi J.A."/>
            <person name="Labate C.A."/>
        </authorList>
    </citation>
    <scope>NUCLEOTIDE SEQUENCE</scope>
    <source>
        <strain evidence="2">MF-1</strain>
    </source>
</reference>
<dbReference type="AlphaFoldDB" id="A0A9Q3Q705"/>
<evidence type="ECO:0000313" key="3">
    <source>
        <dbReference type="Proteomes" id="UP000765509"/>
    </source>
</evidence>
<keyword evidence="3" id="KW-1185">Reference proteome</keyword>
<gene>
    <name evidence="2" type="ORF">O181_125007</name>
</gene>
<sequence>SSIRESSSDSEASESSIEIQISPAPRGLITKEPFEGTAEVEKITPSNQMDLDQDIQVKNTKDKNVSLEERHKWRMTELPPVPNGRNRDISVSVQELVYGGKAAGVGTSPKHLDRHNELSTSIEEVHGPRKDRSHSEGLDTHVLQGTIPTDKSFVEKPNHVVRAPEEEVFPRKGQQPSRSSPSLHKQKSASTSAQKGQASPKEQSEWKAKGKGKGKIQVEQALPTELQNSQEGEDSDGQCVQYGKNSDGIQKQGGGKIESIISKEVDLVKLVTHLETCNKEILEKINNFEYIQQKLGRKISQVKKAQKTIIGLEKVNKDNLLSLAQICSRIESKVTLLNQPDEKSSSFITRQSKELRIQVQNLENSTGHNAALFQEPLEQCDKARLELKEDIQSSINNRSLKNDFARQSTPILDRNVLKLNNDLHHTILSNA</sequence>
<feature type="region of interest" description="Disordered" evidence="1">
    <location>
        <begin position="1"/>
        <end position="34"/>
    </location>
</feature>
<dbReference type="OrthoDB" id="2436455at2759"/>
<comment type="caution">
    <text evidence="2">The sequence shown here is derived from an EMBL/GenBank/DDBJ whole genome shotgun (WGS) entry which is preliminary data.</text>
</comment>